<dbReference type="InterPro" id="IPR006592">
    <property type="entry name" value="RNA_pol_N"/>
</dbReference>
<comment type="caution">
    <text evidence="10">The sequence shown here is derived from an EMBL/GenBank/DDBJ whole genome shotgun (WGS) entry which is preliminary data.</text>
</comment>
<name>A0A0F9XHM5_9ZZZZ</name>
<proteinExistence type="predicted"/>
<dbReference type="GO" id="GO:0046872">
    <property type="term" value="F:metal ion binding"/>
    <property type="evidence" value="ECO:0007669"/>
    <property type="project" value="UniProtKB-KW"/>
</dbReference>
<evidence type="ECO:0000256" key="5">
    <source>
        <dbReference type="ARBA" id="ARBA00022723"/>
    </source>
</evidence>
<dbReference type="InterPro" id="IPR038120">
    <property type="entry name" value="Rpb1_funnel_sf"/>
</dbReference>
<dbReference type="InterPro" id="IPR014724">
    <property type="entry name" value="RNA_pol_RPB2_OB-fold"/>
</dbReference>
<dbReference type="GO" id="GO:0006351">
    <property type="term" value="P:DNA-templated transcription"/>
    <property type="evidence" value="ECO:0007669"/>
    <property type="project" value="InterPro"/>
</dbReference>
<dbReference type="Gene3D" id="2.40.50.100">
    <property type="match status" value="2"/>
</dbReference>
<dbReference type="GO" id="GO:0003677">
    <property type="term" value="F:DNA binding"/>
    <property type="evidence" value="ECO:0007669"/>
    <property type="project" value="InterPro"/>
</dbReference>
<evidence type="ECO:0000313" key="10">
    <source>
        <dbReference type="EMBL" id="KKN98601.1"/>
    </source>
</evidence>
<dbReference type="SMART" id="SM00663">
    <property type="entry name" value="RPOLA_N"/>
    <property type="match status" value="1"/>
</dbReference>
<keyword evidence="2" id="KW-0240">DNA-directed RNA polymerase</keyword>
<dbReference type="EC" id="2.7.7.6" evidence="1"/>
<comment type="catalytic activity">
    <reaction evidence="7">
        <text>RNA(n) + a ribonucleoside 5'-triphosphate = RNA(n+1) + diphosphate</text>
        <dbReference type="Rhea" id="RHEA:21248"/>
        <dbReference type="Rhea" id="RHEA-COMP:14527"/>
        <dbReference type="Rhea" id="RHEA-COMP:17342"/>
        <dbReference type="ChEBI" id="CHEBI:33019"/>
        <dbReference type="ChEBI" id="CHEBI:61557"/>
        <dbReference type="ChEBI" id="CHEBI:140395"/>
        <dbReference type="EC" id="2.7.7.6"/>
    </reaction>
</comment>
<dbReference type="InterPro" id="IPR045867">
    <property type="entry name" value="DNA-dir_RpoC_beta_prime"/>
</dbReference>
<dbReference type="Gene3D" id="3.90.1100.10">
    <property type="match status" value="1"/>
</dbReference>
<accession>A0A0F9XHM5</accession>
<dbReference type="Gene3D" id="1.10.1790.20">
    <property type="match status" value="1"/>
</dbReference>
<evidence type="ECO:0000256" key="4">
    <source>
        <dbReference type="ARBA" id="ARBA00022695"/>
    </source>
</evidence>
<feature type="region of interest" description="Disordered" evidence="8">
    <location>
        <begin position="907"/>
        <end position="928"/>
    </location>
</feature>
<evidence type="ECO:0000256" key="6">
    <source>
        <dbReference type="ARBA" id="ARBA00023163"/>
    </source>
</evidence>
<protein>
    <recommendedName>
        <fullName evidence="1">DNA-directed RNA polymerase</fullName>
        <ecNumber evidence="1">2.7.7.6</ecNumber>
    </recommendedName>
</protein>
<dbReference type="SUPFAM" id="SSF64484">
    <property type="entry name" value="beta and beta-prime subunits of DNA dependent RNA-polymerase"/>
    <property type="match status" value="2"/>
</dbReference>
<dbReference type="Gene3D" id="2.40.270.10">
    <property type="entry name" value="DNA-directed RNA polymerase, subunit 2, domain 6"/>
    <property type="match status" value="1"/>
</dbReference>
<evidence type="ECO:0000256" key="3">
    <source>
        <dbReference type="ARBA" id="ARBA00022679"/>
    </source>
</evidence>
<dbReference type="GO" id="GO:0000428">
    <property type="term" value="C:DNA-directed RNA polymerase complex"/>
    <property type="evidence" value="ECO:0007669"/>
    <property type="project" value="UniProtKB-KW"/>
</dbReference>
<keyword evidence="4" id="KW-0548">Nucleotidyltransferase</keyword>
<gene>
    <name evidence="10" type="ORF">LCGC14_0147130</name>
</gene>
<evidence type="ECO:0000256" key="1">
    <source>
        <dbReference type="ARBA" id="ARBA00012418"/>
    </source>
</evidence>
<dbReference type="Pfam" id="PF00562">
    <property type="entry name" value="RNA_pol_Rpb2_6"/>
    <property type="match status" value="1"/>
</dbReference>
<reference evidence="10" key="1">
    <citation type="journal article" date="2015" name="Nature">
        <title>Complex archaea that bridge the gap between prokaryotes and eukaryotes.</title>
        <authorList>
            <person name="Spang A."/>
            <person name="Saw J.H."/>
            <person name="Jorgensen S.L."/>
            <person name="Zaremba-Niedzwiedzka K."/>
            <person name="Martijn J."/>
            <person name="Lind A.E."/>
            <person name="van Eijk R."/>
            <person name="Schleper C."/>
            <person name="Guy L."/>
            <person name="Ettema T.J."/>
        </authorList>
    </citation>
    <scope>NUCLEOTIDE SEQUENCE</scope>
</reference>
<keyword evidence="3" id="KW-0808">Transferase</keyword>
<dbReference type="Gene3D" id="2.40.50.150">
    <property type="match status" value="1"/>
</dbReference>
<feature type="compositionally biased region" description="Polar residues" evidence="8">
    <location>
        <begin position="907"/>
        <end position="921"/>
    </location>
</feature>
<dbReference type="InterPro" id="IPR007120">
    <property type="entry name" value="DNA-dir_RNAP_su2_dom"/>
</dbReference>
<dbReference type="Gene3D" id="1.10.40.90">
    <property type="match status" value="1"/>
</dbReference>
<dbReference type="Pfam" id="PF00623">
    <property type="entry name" value="RNA_pol_Rpb1_2"/>
    <property type="match status" value="2"/>
</dbReference>
<dbReference type="InterPro" id="IPR037033">
    <property type="entry name" value="DNA-dir_RNAP_su2_hyb_sf"/>
</dbReference>
<evidence type="ECO:0000256" key="8">
    <source>
        <dbReference type="SAM" id="MobiDB-lite"/>
    </source>
</evidence>
<organism evidence="10">
    <name type="scientific">marine sediment metagenome</name>
    <dbReference type="NCBI Taxonomy" id="412755"/>
    <lineage>
        <taxon>unclassified sequences</taxon>
        <taxon>metagenomes</taxon>
        <taxon>ecological metagenomes</taxon>
    </lineage>
</organism>
<dbReference type="InterPro" id="IPR000722">
    <property type="entry name" value="RNA_pol_asu"/>
</dbReference>
<keyword evidence="6" id="KW-0804">Transcription</keyword>
<dbReference type="PANTHER" id="PTHR19376">
    <property type="entry name" value="DNA-DIRECTED RNA POLYMERASE"/>
    <property type="match status" value="1"/>
</dbReference>
<keyword evidence="5" id="KW-0479">Metal-binding</keyword>
<dbReference type="GO" id="GO:0003899">
    <property type="term" value="F:DNA-directed RNA polymerase activity"/>
    <property type="evidence" value="ECO:0007669"/>
    <property type="project" value="UniProtKB-EC"/>
</dbReference>
<evidence type="ECO:0000259" key="9">
    <source>
        <dbReference type="SMART" id="SM00663"/>
    </source>
</evidence>
<dbReference type="PANTHER" id="PTHR19376:SF54">
    <property type="entry name" value="DNA-DIRECTED RNA POLYMERASE SUBUNIT BETA"/>
    <property type="match status" value="1"/>
</dbReference>
<dbReference type="Gene3D" id="1.10.132.30">
    <property type="match status" value="1"/>
</dbReference>
<dbReference type="InterPro" id="IPR007081">
    <property type="entry name" value="RNA_pol_Rpb1_5"/>
</dbReference>
<evidence type="ECO:0000256" key="7">
    <source>
        <dbReference type="ARBA" id="ARBA00048552"/>
    </source>
</evidence>
<evidence type="ECO:0000256" key="2">
    <source>
        <dbReference type="ARBA" id="ARBA00022478"/>
    </source>
</evidence>
<dbReference type="Pfam" id="PF04998">
    <property type="entry name" value="RNA_pol_Rpb1_5"/>
    <property type="match status" value="1"/>
</dbReference>
<dbReference type="Gene3D" id="2.40.40.20">
    <property type="match status" value="1"/>
</dbReference>
<dbReference type="InterPro" id="IPR007645">
    <property type="entry name" value="RNA_pol_Rpb2_3"/>
</dbReference>
<feature type="domain" description="RNA polymerase N-terminal" evidence="9">
    <location>
        <begin position="1154"/>
        <end position="1440"/>
    </location>
</feature>
<dbReference type="EMBL" id="LAZR01000051">
    <property type="protein sequence ID" value="KKN98601.1"/>
    <property type="molecule type" value="Genomic_DNA"/>
</dbReference>
<dbReference type="Pfam" id="PF04565">
    <property type="entry name" value="RNA_pol_Rpb2_3"/>
    <property type="match status" value="1"/>
</dbReference>
<sequence>MAHLNPADQFESLKKRVVQTLQTTVFPITGGKHTLEAKKIWVDDSLSINDLGSQKDAKLKGGSWTVPVNAHLVLKDSKTGKIIDERPKIRIMNLPKVTRRFSFIVGGTEYQPKGQFRLKSGVYSTISGKGEVIAKVNMVIGLKGWGGSSHVKLDQANGIFYFLPETSTGTSILLYPILKMMGIGDAQMQRYWGKELLETNRTFSSGKEERNLNKLYAKLTGEKSTDQDAVKSLLLDSFKGTKLREDSTKITLGKAVSKLDGEALLLTSSKLIKLSKGEAKPDDTDSLAFKDFADIDDFISEHIEAKVKTIHRKIKNNLNDKVAIRDIVSSSYFTEPVRSFFTSTQLSDKPEQVNPLEMISGQLKTTIMGEGGGITDPNKIRPNLRQVNPSHLGFLDPIHTPEGDKTGITLNLPIGASKKGNELRTTFYSIKRKKLVKVSPLESIHSVVAFADQYIKESDGTYTPKEKIVKVVSKDGEIQKVPATTVDYVIPSPSVLFDVTTNMIPFLSNNSGARAFMASKQIEQAVSLVHREEPLVQVRASDKSEHTFERAVGRTSAHISPIDGKVTRVTETDIYVRGDNGKSIKVPYYNNFPLNSKQMLHATPVVRAGDTVTKGQLLADSNFTKNGVLSLGVNLDVGYMPFKGYNYEDGIVISEKAAEKLTSEHLYKFLVTVGPNTELSLRKFTAHSPNILSVKNLEKLDSRGVVKKGSTVYEEDYLVAVLNKVELTKEQVMMRKFKSSLISAYSTSKSIMWDKRFPGTVTDVSVSGKDVVVYVKTQEPMIVGDKLIGRHGNKGIVTMIVPQNEMPTTKSGKPLEVLLNPTGVPGRINPGQVLETMAGKIADKIGKPLKMVNFDGKNAVDHLIKELKKHKLSDTEDVLDPKTGRSIGKVMVGKQYMLKLIHQIDKGTSTRSTGPYESTSRAPARGGKASASRLGELGNYAMLAHGAKANLFDAYNYKTERNDDVWYALVEGAPLPKTKPAFVFDKFTGYLNALGVNVEKKGTKFQLIPFTEKQILDMSSGELKDAGQMVKGKSLKPIRNGLFDEELTGGLEGTKWTHIDLGERFANPVFEKPLKYILDISEKEFEDIKNGKTVVKGKTGGDLFYDMLKKVDVDKELKEAIEKARKSKAATTSKVHRRIRYLKSLKELGIRPEEAYVKKSLPVLPPAFRPLTITEEGNIRDRGLNGIYKGVFLLADKFKEAKKVGLPDEDLNKLRTEIYDALQAFTGIGGHISIGGKGRRPKGIMEILGASKSGAEQRVSAKEGFFQNKVLKRRQDFTARTTIVPEPRLGLDEIGIPENLAWELYKPFIIKDLTKTLFMAPLRAREEVSKKSKLARTALSRVMKDRPVLAKRDPALHKYNVQAFDPIITAGRAIKINPLVTSSYNADFDGDKMPIFLPISKDAVAEAHRLKPSNNLFSAAHGKLMYKPTQEAQLGLFLLTKEGKKTGLSFTSQKDIMTAFKQRRLKIDDVVTLKGRKTTIGKEIIRGMLPKGMQTKEMLRVVKKTFDRNVLTEFLNIAAKRDPGRFGVIVNKIKNLGNEKATGYSFKLADFKPINKSTRDRLFKAAEKEAAKIDKDKSLSKDERNEKKAAVFMEVVKTLDKKMIDHFKSSDSGIGALLLSGAVNKPAQVRSMISAPGVVTGPDDKPLPVPVTKSYSEGLDLGSYWNSMSAARKTMIQKTIEVRNPGYLTKQLMNTTIGMVISEADCGTKRGISLETEDPEIIGRVLANGVKVGSISVRRGTVITPEVITRLINNRIPKIVVRSPMRCESINGVCQKCYGKNETGAFPEIGTNVGAIASQSLGEPSTQLIMRAFHTGGTVSAKSNVLNTFDRVSQLVRLPKTVPGSATLAGSDGSIESINKAPAGGWNVSLGGIAHYIPQDRGLRIKKGQTVKKGSPISGGVINPRELLELKGIDATQNYIAGSLYDSYKTEGPINRRHAEIMTRGITNISQVRDPGGNEVVVPGDIVPTTLVENFNRTGRIRTVAPVDAFNSTLLEPVAGLSRGKRLNEDDIQKLKRHGIQTVKVAADPIISEINLKGVEMAPLAVSEDWMARMNFNRLKETVLEAAGQGWISDVHSSNPIPALAYGAEIGKPPEDKPWAY</sequence>